<feature type="non-terminal residue" evidence="1">
    <location>
        <position position="36"/>
    </location>
</feature>
<protein>
    <submittedName>
        <fullName evidence="1">Uncharacterized protein</fullName>
    </submittedName>
</protein>
<accession>X0UCB6</accession>
<evidence type="ECO:0000313" key="1">
    <source>
        <dbReference type="EMBL" id="GAF86120.1"/>
    </source>
</evidence>
<comment type="caution">
    <text evidence="1">The sequence shown here is derived from an EMBL/GenBank/DDBJ whole genome shotgun (WGS) entry which is preliminary data.</text>
</comment>
<name>X0UCB6_9ZZZZ</name>
<organism evidence="1">
    <name type="scientific">marine sediment metagenome</name>
    <dbReference type="NCBI Taxonomy" id="412755"/>
    <lineage>
        <taxon>unclassified sequences</taxon>
        <taxon>metagenomes</taxon>
        <taxon>ecological metagenomes</taxon>
    </lineage>
</organism>
<proteinExistence type="predicted"/>
<gene>
    <name evidence="1" type="ORF">S01H1_30654</name>
</gene>
<sequence length="36" mass="4139">MIEYRNNTMWGLTATMPEGADAWQPVPQLMTQDELV</sequence>
<dbReference type="AlphaFoldDB" id="X0UCB6"/>
<reference evidence="1" key="1">
    <citation type="journal article" date="2014" name="Front. Microbiol.">
        <title>High frequency of phylogenetically diverse reductive dehalogenase-homologous genes in deep subseafloor sedimentary metagenomes.</title>
        <authorList>
            <person name="Kawai M."/>
            <person name="Futagami T."/>
            <person name="Toyoda A."/>
            <person name="Takaki Y."/>
            <person name="Nishi S."/>
            <person name="Hori S."/>
            <person name="Arai W."/>
            <person name="Tsubouchi T."/>
            <person name="Morono Y."/>
            <person name="Uchiyama I."/>
            <person name="Ito T."/>
            <person name="Fujiyama A."/>
            <person name="Inagaki F."/>
            <person name="Takami H."/>
        </authorList>
    </citation>
    <scope>NUCLEOTIDE SEQUENCE</scope>
    <source>
        <strain evidence="1">Expedition CK06-06</strain>
    </source>
</reference>
<dbReference type="EMBL" id="BARS01018876">
    <property type="protein sequence ID" value="GAF86120.1"/>
    <property type="molecule type" value="Genomic_DNA"/>
</dbReference>